<sequence>MTRQTAVSATNRFGLGARPGELAGLADPQGWLLAQLHPGAPPAALAGLPTSLEVLQQDIALQQARREARQNGGDKPAGLVKALRQGQARELALRHQVAVESQASFVERMVRFWSNHFAVSLDKPVAAPYAAPMEREAIRPHVIGRFGELLLAVETHPAMLRFLDNARSVGADSMVAMRARRRNPDKAPGLNENLAREILELHTVGANGGYTQADVTELAKAITGWGVPMPQDFKRGGVQSAFVFRANAHEGGARTVMGKRYRQAGMDQGKAVLAQLAVHPATARHVSSKIARHLISDAPPPGVVEAMTRAWLKTDGDLASVYATLIRHPAAWGAQARKFKTPDDFVVSALRAGGRPDDRRPQALATLLNRMGQPTLTPRSPAGFEDDAAQWSGPDALWKRVQSAQALAEAVPEALLDPLGTAQAVFADTLDADTLAALRRAESPRDGLALLFASPAFQWRT</sequence>
<dbReference type="InterPro" id="IPR014917">
    <property type="entry name" value="DUF1800"/>
</dbReference>
<protein>
    <recommendedName>
        <fullName evidence="3">DUF1800 domain-containing protein</fullName>
    </recommendedName>
</protein>
<dbReference type="HOGENOM" id="CLU_026001_0_1_6"/>
<dbReference type="Pfam" id="PF08811">
    <property type="entry name" value="DUF1800"/>
    <property type="match status" value="1"/>
</dbReference>
<evidence type="ECO:0008006" key="3">
    <source>
        <dbReference type="Google" id="ProtNLM"/>
    </source>
</evidence>
<dbReference type="RefSeq" id="WP_014161062.1">
    <property type="nucleotide sequence ID" value="NC_016147.2"/>
</dbReference>
<evidence type="ECO:0000313" key="2">
    <source>
        <dbReference type="Proteomes" id="UP000005870"/>
    </source>
</evidence>
<proteinExistence type="predicted"/>
<accession>G7UQ05</accession>
<organism evidence="1 2">
    <name type="scientific">Pseudoxanthomonas spadix (strain BD-a59)</name>
    <dbReference type="NCBI Taxonomy" id="1045855"/>
    <lineage>
        <taxon>Bacteria</taxon>
        <taxon>Pseudomonadati</taxon>
        <taxon>Pseudomonadota</taxon>
        <taxon>Gammaproteobacteria</taxon>
        <taxon>Lysobacterales</taxon>
        <taxon>Lysobacteraceae</taxon>
        <taxon>Pseudoxanthomonas</taxon>
    </lineage>
</organism>
<keyword evidence="2" id="KW-1185">Reference proteome</keyword>
<dbReference type="AlphaFoldDB" id="G7UQ05"/>
<evidence type="ECO:0000313" key="1">
    <source>
        <dbReference type="EMBL" id="AER56889.1"/>
    </source>
</evidence>
<dbReference type="eggNOG" id="COG5267">
    <property type="taxonomic scope" value="Bacteria"/>
</dbReference>
<name>G7UQ05_PSEUP</name>
<dbReference type="EMBL" id="CP003093">
    <property type="protein sequence ID" value="AER56889.1"/>
    <property type="molecule type" value="Genomic_DNA"/>
</dbReference>
<reference evidence="1 2" key="1">
    <citation type="journal article" date="2012" name="J. Bacteriol.">
        <title>Complete Genome Sequence of the BTEX-Degrading Bacterium Pseudoxanthomonas spadix BD-a59.</title>
        <authorList>
            <person name="Lee S.H."/>
            <person name="Jin H.M."/>
            <person name="Lee H.J."/>
            <person name="Kim J.M."/>
            <person name="Jeon C.O."/>
        </authorList>
    </citation>
    <scope>NUCLEOTIDE SEQUENCE [LARGE SCALE GENOMIC DNA]</scope>
    <source>
        <strain evidence="1 2">BD-a59</strain>
    </source>
</reference>
<dbReference type="STRING" id="1045855.DSC_11225"/>
<dbReference type="KEGG" id="psd:DSC_11225"/>
<dbReference type="OrthoDB" id="9772295at2"/>
<gene>
    <name evidence="1" type="ordered locus">DSC_11225</name>
</gene>
<dbReference type="Proteomes" id="UP000005870">
    <property type="component" value="Chromosome"/>
</dbReference>